<evidence type="ECO:0000313" key="4">
    <source>
        <dbReference type="Proteomes" id="UP001218188"/>
    </source>
</evidence>
<dbReference type="Proteomes" id="UP001218188">
    <property type="component" value="Unassembled WGS sequence"/>
</dbReference>
<feature type="domain" description="DUF6533" evidence="2">
    <location>
        <begin position="36"/>
        <end position="73"/>
    </location>
</feature>
<dbReference type="AlphaFoldDB" id="A0AAD6S8W1"/>
<feature type="transmembrane region" description="Helical" evidence="1">
    <location>
        <begin position="165"/>
        <end position="185"/>
    </location>
</feature>
<feature type="transmembrane region" description="Helical" evidence="1">
    <location>
        <begin position="234"/>
        <end position="254"/>
    </location>
</feature>
<name>A0AAD6S8W1_9AGAR</name>
<gene>
    <name evidence="3" type="ORF">C8F04DRAFT_1272686</name>
</gene>
<keyword evidence="4" id="KW-1185">Reference proteome</keyword>
<feature type="transmembrane region" description="Helical" evidence="1">
    <location>
        <begin position="118"/>
        <end position="138"/>
    </location>
</feature>
<evidence type="ECO:0000313" key="3">
    <source>
        <dbReference type="EMBL" id="KAJ7022346.1"/>
    </source>
</evidence>
<sequence length="294" mass="32794">MDAAAAAQLLHDAIVGLENVAVTRYISTAGFVEAQVLLYDHLLTLDGEVEYIWAAPNTAAKVLFLILRYMVPLFLTAETVTLTQIQTYAGWLSIVISNLLVLLRICTTLPRGHRLISWSMYFFIVMQLASLGVTTWVVTNMIPVLVFEPIVGLCTFSNKPNVVGLWLPGLVFEVVVFGTVWWNALDRPRSVGTDSQEGQITRVLARDGVIYFVIMFGLRIANTVIAIIAPISSLFIIVFFIWAGTTVTTSRLIINARREAGEREKMAELNELGYSEYRRRAGRSESLAAESIWM</sequence>
<feature type="transmembrane region" description="Helical" evidence="1">
    <location>
        <begin position="209"/>
        <end position="228"/>
    </location>
</feature>
<keyword evidence="1" id="KW-1133">Transmembrane helix</keyword>
<keyword evidence="1" id="KW-0472">Membrane</keyword>
<proteinExistence type="predicted"/>
<reference evidence="3" key="1">
    <citation type="submission" date="2023-03" db="EMBL/GenBank/DDBJ databases">
        <title>Massive genome expansion in bonnet fungi (Mycena s.s.) driven by repeated elements and novel gene families across ecological guilds.</title>
        <authorList>
            <consortium name="Lawrence Berkeley National Laboratory"/>
            <person name="Harder C.B."/>
            <person name="Miyauchi S."/>
            <person name="Viragh M."/>
            <person name="Kuo A."/>
            <person name="Thoen E."/>
            <person name="Andreopoulos B."/>
            <person name="Lu D."/>
            <person name="Skrede I."/>
            <person name="Drula E."/>
            <person name="Henrissat B."/>
            <person name="Morin E."/>
            <person name="Kohler A."/>
            <person name="Barry K."/>
            <person name="LaButti K."/>
            <person name="Morin E."/>
            <person name="Salamov A."/>
            <person name="Lipzen A."/>
            <person name="Mereny Z."/>
            <person name="Hegedus B."/>
            <person name="Baldrian P."/>
            <person name="Stursova M."/>
            <person name="Weitz H."/>
            <person name="Taylor A."/>
            <person name="Grigoriev I.V."/>
            <person name="Nagy L.G."/>
            <person name="Martin F."/>
            <person name="Kauserud H."/>
        </authorList>
    </citation>
    <scope>NUCLEOTIDE SEQUENCE</scope>
    <source>
        <strain evidence="3">CBHHK200</strain>
    </source>
</reference>
<keyword evidence="1" id="KW-0812">Transmembrane</keyword>
<feature type="transmembrane region" description="Helical" evidence="1">
    <location>
        <begin position="88"/>
        <end position="106"/>
    </location>
</feature>
<dbReference type="Pfam" id="PF20151">
    <property type="entry name" value="DUF6533"/>
    <property type="match status" value="1"/>
</dbReference>
<comment type="caution">
    <text evidence="3">The sequence shown here is derived from an EMBL/GenBank/DDBJ whole genome shotgun (WGS) entry which is preliminary data.</text>
</comment>
<dbReference type="EMBL" id="JARJCM010000211">
    <property type="protein sequence ID" value="KAJ7022346.1"/>
    <property type="molecule type" value="Genomic_DNA"/>
</dbReference>
<evidence type="ECO:0000256" key="1">
    <source>
        <dbReference type="SAM" id="Phobius"/>
    </source>
</evidence>
<evidence type="ECO:0000259" key="2">
    <source>
        <dbReference type="Pfam" id="PF20151"/>
    </source>
</evidence>
<protein>
    <recommendedName>
        <fullName evidence="2">DUF6533 domain-containing protein</fullName>
    </recommendedName>
</protein>
<accession>A0AAD6S8W1</accession>
<dbReference type="InterPro" id="IPR045340">
    <property type="entry name" value="DUF6533"/>
</dbReference>
<organism evidence="3 4">
    <name type="scientific">Mycena alexandri</name>
    <dbReference type="NCBI Taxonomy" id="1745969"/>
    <lineage>
        <taxon>Eukaryota</taxon>
        <taxon>Fungi</taxon>
        <taxon>Dikarya</taxon>
        <taxon>Basidiomycota</taxon>
        <taxon>Agaricomycotina</taxon>
        <taxon>Agaricomycetes</taxon>
        <taxon>Agaricomycetidae</taxon>
        <taxon>Agaricales</taxon>
        <taxon>Marasmiineae</taxon>
        <taxon>Mycenaceae</taxon>
        <taxon>Mycena</taxon>
    </lineage>
</organism>